<dbReference type="WBParaSite" id="BXY_1172300.1">
    <property type="protein sequence ID" value="BXY_1172300.1"/>
    <property type="gene ID" value="BXY_1172300"/>
</dbReference>
<evidence type="ECO:0000313" key="2">
    <source>
        <dbReference type="Proteomes" id="UP000095284"/>
    </source>
</evidence>
<accession>A0A1I7SFB1</accession>
<dbReference type="InterPro" id="IPR040184">
    <property type="entry name" value="Mcm10"/>
</dbReference>
<dbReference type="Proteomes" id="UP000095284">
    <property type="component" value="Unplaced"/>
</dbReference>
<dbReference type="GO" id="GO:0006270">
    <property type="term" value="P:DNA replication initiation"/>
    <property type="evidence" value="ECO:0007669"/>
    <property type="project" value="InterPro"/>
</dbReference>
<dbReference type="GO" id="GO:0043596">
    <property type="term" value="C:nuclear replication fork"/>
    <property type="evidence" value="ECO:0007669"/>
    <property type="project" value="TreeGrafter"/>
</dbReference>
<name>A0A1I7SFB1_BURXY</name>
<dbReference type="GO" id="GO:0003697">
    <property type="term" value="F:single-stranded DNA binding"/>
    <property type="evidence" value="ECO:0007669"/>
    <property type="project" value="InterPro"/>
</dbReference>
<feature type="domain" description="Mcm10 C-terminal zinc binding motif" evidence="1">
    <location>
        <begin position="51"/>
        <end position="102"/>
    </location>
</feature>
<proteinExistence type="predicted"/>
<dbReference type="GO" id="GO:0003688">
    <property type="term" value="F:DNA replication origin binding"/>
    <property type="evidence" value="ECO:0007669"/>
    <property type="project" value="TreeGrafter"/>
</dbReference>
<dbReference type="Pfam" id="PF09332">
    <property type="entry name" value="Mcm10"/>
    <property type="match status" value="1"/>
</dbReference>
<evidence type="ECO:0000313" key="3">
    <source>
        <dbReference type="WBParaSite" id="BXY_1172300.1"/>
    </source>
</evidence>
<protein>
    <submittedName>
        <fullName evidence="3">Mcm10 domain-containing protein</fullName>
    </submittedName>
</protein>
<evidence type="ECO:0000259" key="1">
    <source>
        <dbReference type="Pfam" id="PF09332"/>
    </source>
</evidence>
<dbReference type="PANTHER" id="PTHR13454">
    <property type="entry name" value="PROTEIN MCM10 HOMOLOG"/>
    <property type="match status" value="1"/>
</dbReference>
<dbReference type="Pfam" id="PF24863">
    <property type="entry name" value="zf-CCCH_Mcm10"/>
    <property type="match status" value="1"/>
</dbReference>
<dbReference type="AlphaFoldDB" id="A0A1I7SFB1"/>
<reference evidence="3" key="1">
    <citation type="submission" date="2016-11" db="UniProtKB">
        <authorList>
            <consortium name="WormBaseParasite"/>
        </authorList>
    </citation>
    <scope>IDENTIFICATION</scope>
</reference>
<dbReference type="PANTHER" id="PTHR13454:SF11">
    <property type="entry name" value="PROTEIN MCM10 HOMOLOG"/>
    <property type="match status" value="1"/>
</dbReference>
<sequence>MTTLMEMKDVNVVTCKVCDYTAPTPADLCQQLCHELVRHKARKRWFKCKECQVRAAVYTMLPTKPCTKCGAKNFERVAMKDEKKVQLRPNLEIRGEERKFVNF</sequence>
<dbReference type="InterPro" id="IPR056791">
    <property type="entry name" value="Znf_Mcm10_C"/>
</dbReference>
<organism evidence="2 3">
    <name type="scientific">Bursaphelenchus xylophilus</name>
    <name type="common">Pinewood nematode worm</name>
    <name type="synonym">Aphelenchoides xylophilus</name>
    <dbReference type="NCBI Taxonomy" id="6326"/>
    <lineage>
        <taxon>Eukaryota</taxon>
        <taxon>Metazoa</taxon>
        <taxon>Ecdysozoa</taxon>
        <taxon>Nematoda</taxon>
        <taxon>Chromadorea</taxon>
        <taxon>Rhabditida</taxon>
        <taxon>Tylenchina</taxon>
        <taxon>Tylenchomorpha</taxon>
        <taxon>Aphelenchoidea</taxon>
        <taxon>Aphelenchoididae</taxon>
        <taxon>Bursaphelenchus</taxon>
    </lineage>
</organism>